<dbReference type="KEGG" id="fcy:FRACYDRAFT_256695"/>
<reference evidence="1 2" key="1">
    <citation type="submission" date="2016-09" db="EMBL/GenBank/DDBJ databases">
        <title>Extensive genetic diversity and differential bi-allelic expression allows diatom success in the polar Southern Ocean.</title>
        <authorList>
            <consortium name="DOE Joint Genome Institute"/>
            <person name="Mock T."/>
            <person name="Otillar R.P."/>
            <person name="Strauss J."/>
            <person name="Dupont C."/>
            <person name="Frickenhaus S."/>
            <person name="Maumus F."/>
            <person name="Mcmullan M."/>
            <person name="Sanges R."/>
            <person name="Schmutz J."/>
            <person name="Toseland A."/>
            <person name="Valas R."/>
            <person name="Veluchamy A."/>
            <person name="Ward B.J."/>
            <person name="Allen A."/>
            <person name="Barry K."/>
            <person name="Falciatore A."/>
            <person name="Ferrante M."/>
            <person name="Fortunato A.E."/>
            <person name="Gloeckner G."/>
            <person name="Gruber A."/>
            <person name="Hipkin R."/>
            <person name="Janech M."/>
            <person name="Kroth P."/>
            <person name="Leese F."/>
            <person name="Lindquist E."/>
            <person name="Lyon B.R."/>
            <person name="Martin J."/>
            <person name="Mayer C."/>
            <person name="Parker M."/>
            <person name="Quesneville H."/>
            <person name="Raymond J."/>
            <person name="Uhlig C."/>
            <person name="Valentin K.U."/>
            <person name="Worden A.Z."/>
            <person name="Armbrust E.V."/>
            <person name="Bowler C."/>
            <person name="Green B."/>
            <person name="Moulton V."/>
            <person name="Van Oosterhout C."/>
            <person name="Grigoriev I."/>
        </authorList>
    </citation>
    <scope>NUCLEOTIDE SEQUENCE [LARGE SCALE GENOMIC DNA]</scope>
    <source>
        <strain evidence="1 2">CCMP1102</strain>
    </source>
</reference>
<accession>A0A1E7EJK3</accession>
<keyword evidence="2" id="KW-1185">Reference proteome</keyword>
<protein>
    <submittedName>
        <fullName evidence="1">Uncharacterized protein</fullName>
    </submittedName>
</protein>
<gene>
    <name evidence="1" type="ORF">FRACYDRAFT_256695</name>
</gene>
<dbReference type="AlphaFoldDB" id="A0A1E7EJK3"/>
<dbReference type="InParanoid" id="A0A1E7EJK3"/>
<dbReference type="Proteomes" id="UP000095751">
    <property type="component" value="Unassembled WGS sequence"/>
</dbReference>
<dbReference type="EMBL" id="KV784431">
    <property type="protein sequence ID" value="OEU06050.1"/>
    <property type="molecule type" value="Genomic_DNA"/>
</dbReference>
<sequence length="198" mass="21675">MSYLHCVNVTQYDNNSIESDDNTEIPENYNYAKLHPVSTNSSTDIDASSSSTKALQLLGVQSYKSVEATTSTATKTKTSSCTATVTSCDLPSGYETEWEIILIRIAPTNPSSSSSLSSSSSKLGCVITRDNFHATCNSNSNNADTSTDINHSKKKKLPHCRVRNLVENGLGIQCGLKVDDWFLCPMTAAMQRQRWSMQ</sequence>
<name>A0A1E7EJK3_9STRA</name>
<evidence type="ECO:0000313" key="1">
    <source>
        <dbReference type="EMBL" id="OEU06050.1"/>
    </source>
</evidence>
<evidence type="ECO:0000313" key="2">
    <source>
        <dbReference type="Proteomes" id="UP000095751"/>
    </source>
</evidence>
<organism evidence="1 2">
    <name type="scientific">Fragilariopsis cylindrus CCMP1102</name>
    <dbReference type="NCBI Taxonomy" id="635003"/>
    <lineage>
        <taxon>Eukaryota</taxon>
        <taxon>Sar</taxon>
        <taxon>Stramenopiles</taxon>
        <taxon>Ochrophyta</taxon>
        <taxon>Bacillariophyta</taxon>
        <taxon>Bacillariophyceae</taxon>
        <taxon>Bacillariophycidae</taxon>
        <taxon>Bacillariales</taxon>
        <taxon>Bacillariaceae</taxon>
        <taxon>Fragilariopsis</taxon>
    </lineage>
</organism>
<proteinExistence type="predicted"/>